<dbReference type="AlphaFoldDB" id="A0A0E9PDM2"/>
<name>A0A0E9PDM2_ANGAN</name>
<dbReference type="EMBL" id="GBXM01105943">
    <property type="protein sequence ID" value="JAH02634.1"/>
    <property type="molecule type" value="Transcribed_RNA"/>
</dbReference>
<sequence>MTLIGHSCSGTVRNLLQLQVRVLADEASGIC</sequence>
<organism evidence="1">
    <name type="scientific">Anguilla anguilla</name>
    <name type="common">European freshwater eel</name>
    <name type="synonym">Muraena anguilla</name>
    <dbReference type="NCBI Taxonomy" id="7936"/>
    <lineage>
        <taxon>Eukaryota</taxon>
        <taxon>Metazoa</taxon>
        <taxon>Chordata</taxon>
        <taxon>Craniata</taxon>
        <taxon>Vertebrata</taxon>
        <taxon>Euteleostomi</taxon>
        <taxon>Actinopterygii</taxon>
        <taxon>Neopterygii</taxon>
        <taxon>Teleostei</taxon>
        <taxon>Anguilliformes</taxon>
        <taxon>Anguillidae</taxon>
        <taxon>Anguilla</taxon>
    </lineage>
</organism>
<proteinExistence type="predicted"/>
<protein>
    <submittedName>
        <fullName evidence="1">Uncharacterized protein</fullName>
    </submittedName>
</protein>
<evidence type="ECO:0000313" key="1">
    <source>
        <dbReference type="EMBL" id="JAH02634.1"/>
    </source>
</evidence>
<reference evidence="1" key="2">
    <citation type="journal article" date="2015" name="Fish Shellfish Immunol.">
        <title>Early steps in the European eel (Anguilla anguilla)-Vibrio vulnificus interaction in the gills: Role of the RtxA13 toxin.</title>
        <authorList>
            <person name="Callol A."/>
            <person name="Pajuelo D."/>
            <person name="Ebbesson L."/>
            <person name="Teles M."/>
            <person name="MacKenzie S."/>
            <person name="Amaro C."/>
        </authorList>
    </citation>
    <scope>NUCLEOTIDE SEQUENCE</scope>
</reference>
<reference evidence="1" key="1">
    <citation type="submission" date="2014-11" db="EMBL/GenBank/DDBJ databases">
        <authorList>
            <person name="Amaro Gonzalez C."/>
        </authorList>
    </citation>
    <scope>NUCLEOTIDE SEQUENCE</scope>
</reference>
<accession>A0A0E9PDM2</accession>